<organism evidence="2">
    <name type="scientific">uncultured Thermomicrobiales bacterium</name>
    <dbReference type="NCBI Taxonomy" id="1645740"/>
    <lineage>
        <taxon>Bacteria</taxon>
        <taxon>Pseudomonadati</taxon>
        <taxon>Thermomicrobiota</taxon>
        <taxon>Thermomicrobia</taxon>
        <taxon>Thermomicrobiales</taxon>
        <taxon>environmental samples</taxon>
    </lineage>
</organism>
<evidence type="ECO:0000313" key="2">
    <source>
        <dbReference type="EMBL" id="CAA9562793.1"/>
    </source>
</evidence>
<reference evidence="2" key="1">
    <citation type="submission" date="2020-02" db="EMBL/GenBank/DDBJ databases">
        <authorList>
            <person name="Meier V. D."/>
        </authorList>
    </citation>
    <scope>NUCLEOTIDE SEQUENCE</scope>
    <source>
        <strain evidence="2">AVDCRST_MAG73</strain>
    </source>
</reference>
<gene>
    <name evidence="2" type="ORF">AVDCRST_MAG73-3881</name>
</gene>
<protein>
    <submittedName>
        <fullName evidence="2">LSU ribosomal protein L24p (L26e)</fullName>
    </submittedName>
</protein>
<feature type="region of interest" description="Disordered" evidence="1">
    <location>
        <begin position="1"/>
        <end position="90"/>
    </location>
</feature>
<keyword evidence="2" id="KW-0687">Ribonucleoprotein</keyword>
<evidence type="ECO:0000256" key="1">
    <source>
        <dbReference type="SAM" id="MobiDB-lite"/>
    </source>
</evidence>
<keyword evidence="2" id="KW-0689">Ribosomal protein</keyword>
<feature type="compositionally biased region" description="Basic and acidic residues" evidence="1">
    <location>
        <begin position="1"/>
        <end position="14"/>
    </location>
</feature>
<feature type="compositionally biased region" description="Basic and acidic residues" evidence="1">
    <location>
        <begin position="63"/>
        <end position="90"/>
    </location>
</feature>
<sequence length="107" mass="12061">AEDSDGRPGADHQRSQQGPTRDGARQPDRPRSDRGRRRQHRQEAHQAGAGAPGRHRRGRGRVPRLERPLDLPELHAADAGRDPTGRRRQERALLQEVRANRPQARGL</sequence>
<feature type="non-terminal residue" evidence="2">
    <location>
        <position position="1"/>
    </location>
</feature>
<proteinExistence type="predicted"/>
<dbReference type="EMBL" id="CADCWE010000253">
    <property type="protein sequence ID" value="CAA9562793.1"/>
    <property type="molecule type" value="Genomic_DNA"/>
</dbReference>
<feature type="compositionally biased region" description="Basic residues" evidence="1">
    <location>
        <begin position="53"/>
        <end position="62"/>
    </location>
</feature>
<dbReference type="AlphaFoldDB" id="A0A6J4UX08"/>
<feature type="compositionally biased region" description="Basic and acidic residues" evidence="1">
    <location>
        <begin position="22"/>
        <end position="33"/>
    </location>
</feature>
<name>A0A6J4UX08_9BACT</name>
<dbReference type="GO" id="GO:0005840">
    <property type="term" value="C:ribosome"/>
    <property type="evidence" value="ECO:0007669"/>
    <property type="project" value="UniProtKB-KW"/>
</dbReference>
<feature type="non-terminal residue" evidence="2">
    <location>
        <position position="107"/>
    </location>
</feature>
<accession>A0A6J4UX08</accession>